<dbReference type="SMART" id="SM00342">
    <property type="entry name" value="HTH_ARAC"/>
    <property type="match status" value="1"/>
</dbReference>
<evidence type="ECO:0000256" key="2">
    <source>
        <dbReference type="ARBA" id="ARBA00023125"/>
    </source>
</evidence>
<evidence type="ECO:0000259" key="6">
    <source>
        <dbReference type="PROSITE" id="PS50110"/>
    </source>
</evidence>
<evidence type="ECO:0000313" key="8">
    <source>
        <dbReference type="Proteomes" id="UP000467637"/>
    </source>
</evidence>
<keyword evidence="2" id="KW-0238">DNA-binding</keyword>
<dbReference type="Gene3D" id="1.10.10.60">
    <property type="entry name" value="Homeodomain-like"/>
    <property type="match status" value="2"/>
</dbReference>
<dbReference type="PANTHER" id="PTHR43280:SF28">
    <property type="entry name" value="HTH-TYPE TRANSCRIPTIONAL ACTIVATOR RHAS"/>
    <property type="match status" value="1"/>
</dbReference>
<evidence type="ECO:0000256" key="3">
    <source>
        <dbReference type="ARBA" id="ARBA00023163"/>
    </source>
</evidence>
<reference evidence="7 8" key="1">
    <citation type="submission" date="2019-12" db="EMBL/GenBank/DDBJ databases">
        <authorList>
            <person name="Huq M.A."/>
        </authorList>
    </citation>
    <scope>NUCLEOTIDE SEQUENCE [LARGE SCALE GENOMIC DNA]</scope>
    <source>
        <strain evidence="7 8">MAH-34</strain>
    </source>
</reference>
<dbReference type="InterPro" id="IPR001789">
    <property type="entry name" value="Sig_transdc_resp-reg_receiver"/>
</dbReference>
<dbReference type="CDD" id="cd17536">
    <property type="entry name" value="REC_YesN-like"/>
    <property type="match status" value="1"/>
</dbReference>
<dbReference type="PROSITE" id="PS01124">
    <property type="entry name" value="HTH_ARAC_FAMILY_2"/>
    <property type="match status" value="1"/>
</dbReference>
<dbReference type="SMART" id="SM00448">
    <property type="entry name" value="REC"/>
    <property type="match status" value="1"/>
</dbReference>
<organism evidence="7 8">
    <name type="scientific">Paenibacillus anseongense</name>
    <dbReference type="NCBI Taxonomy" id="2682845"/>
    <lineage>
        <taxon>Bacteria</taxon>
        <taxon>Bacillati</taxon>
        <taxon>Bacillota</taxon>
        <taxon>Bacilli</taxon>
        <taxon>Bacillales</taxon>
        <taxon>Paenibacillaceae</taxon>
        <taxon>Paenibacillus</taxon>
    </lineage>
</organism>
<keyword evidence="4" id="KW-0597">Phosphoprotein</keyword>
<feature type="domain" description="HTH araC/xylS-type" evidence="5">
    <location>
        <begin position="174"/>
        <end position="273"/>
    </location>
</feature>
<proteinExistence type="predicted"/>
<dbReference type="InterPro" id="IPR020449">
    <property type="entry name" value="Tscrpt_reg_AraC-type_HTH"/>
</dbReference>
<dbReference type="Pfam" id="PF00072">
    <property type="entry name" value="Response_reg"/>
    <property type="match status" value="1"/>
</dbReference>
<gene>
    <name evidence="7" type="ORF">GON05_09895</name>
</gene>
<dbReference type="PRINTS" id="PR00032">
    <property type="entry name" value="HTHARAC"/>
</dbReference>
<dbReference type="InterPro" id="IPR009057">
    <property type="entry name" value="Homeodomain-like_sf"/>
</dbReference>
<accession>A0ABW9U6T6</accession>
<dbReference type="SUPFAM" id="SSF46689">
    <property type="entry name" value="Homeodomain-like"/>
    <property type="match status" value="1"/>
</dbReference>
<dbReference type="Gene3D" id="3.40.50.2300">
    <property type="match status" value="1"/>
</dbReference>
<evidence type="ECO:0000313" key="7">
    <source>
        <dbReference type="EMBL" id="MVQ34970.1"/>
    </source>
</evidence>
<protein>
    <submittedName>
        <fullName evidence="7">Response regulator</fullName>
    </submittedName>
</protein>
<evidence type="ECO:0000256" key="1">
    <source>
        <dbReference type="ARBA" id="ARBA00023015"/>
    </source>
</evidence>
<dbReference type="PROSITE" id="PS50110">
    <property type="entry name" value="RESPONSE_REGULATORY"/>
    <property type="match status" value="1"/>
</dbReference>
<dbReference type="InterPro" id="IPR018060">
    <property type="entry name" value="HTH_AraC"/>
</dbReference>
<dbReference type="PANTHER" id="PTHR43280">
    <property type="entry name" value="ARAC-FAMILY TRANSCRIPTIONAL REGULATOR"/>
    <property type="match status" value="1"/>
</dbReference>
<keyword evidence="8" id="KW-1185">Reference proteome</keyword>
<evidence type="ECO:0000256" key="4">
    <source>
        <dbReference type="PROSITE-ProRule" id="PRU00169"/>
    </source>
</evidence>
<dbReference type="Pfam" id="PF12833">
    <property type="entry name" value="HTH_18"/>
    <property type="match status" value="1"/>
</dbReference>
<sequence>MEFTFKAARSKGLLWIYIFLTELNAMSELPCILIAEDEPPTRNGIMKALQTWSEGKINLQVAENGMEAFHYRKTNPVDLLITDIRMPGLNGIQLLERLKKEGLQTKSILLTGYAEFEYARKALTLGAVNYILKPVEFQNLISAVEEAFEENKLWKQVNHVSSFTVPQVLNDSIRKSLVYISAELWNPSLGIKDVAEHIHLNSSYVSVLFKEETGYTFSDYLTRLRLFKGKELLLGTDMKIYEVAERTGFSSSKYFVKVFREAELLTPKEFRNEHKKMMNKSGFGHE</sequence>
<feature type="domain" description="Response regulatory" evidence="6">
    <location>
        <begin position="31"/>
        <end position="148"/>
    </location>
</feature>
<evidence type="ECO:0000259" key="5">
    <source>
        <dbReference type="PROSITE" id="PS01124"/>
    </source>
</evidence>
<dbReference type="InterPro" id="IPR011006">
    <property type="entry name" value="CheY-like_superfamily"/>
</dbReference>
<dbReference type="Proteomes" id="UP000467637">
    <property type="component" value="Unassembled WGS sequence"/>
</dbReference>
<dbReference type="EMBL" id="WSEM01000008">
    <property type="protein sequence ID" value="MVQ34970.1"/>
    <property type="molecule type" value="Genomic_DNA"/>
</dbReference>
<comment type="caution">
    <text evidence="7">The sequence shown here is derived from an EMBL/GenBank/DDBJ whole genome shotgun (WGS) entry which is preliminary data.</text>
</comment>
<name>A0ABW9U6T6_9BACL</name>
<keyword evidence="3" id="KW-0804">Transcription</keyword>
<keyword evidence="1" id="KW-0805">Transcription regulation</keyword>
<feature type="modified residue" description="4-aspartylphosphate" evidence="4">
    <location>
        <position position="83"/>
    </location>
</feature>
<dbReference type="SUPFAM" id="SSF52172">
    <property type="entry name" value="CheY-like"/>
    <property type="match status" value="1"/>
</dbReference>